<name>A0A1N7TMV5_HALHY</name>
<organism evidence="6">
    <name type="scientific">Halyomorpha halys</name>
    <name type="common">Brown marmorated stink bug</name>
    <name type="synonym">Pentatoma halys</name>
    <dbReference type="NCBI Taxonomy" id="286706"/>
    <lineage>
        <taxon>Eukaryota</taxon>
        <taxon>Metazoa</taxon>
        <taxon>Ecdysozoa</taxon>
        <taxon>Arthropoda</taxon>
        <taxon>Hexapoda</taxon>
        <taxon>Insecta</taxon>
        <taxon>Pterygota</taxon>
        <taxon>Neoptera</taxon>
        <taxon>Paraneoptera</taxon>
        <taxon>Hemiptera</taxon>
        <taxon>Heteroptera</taxon>
        <taxon>Panheteroptera</taxon>
        <taxon>Pentatomomorpha</taxon>
        <taxon>Pentatomoidea</taxon>
        <taxon>Pentatomidae</taxon>
        <taxon>Pentatominae</taxon>
        <taxon>Halyomorpha</taxon>
    </lineage>
</organism>
<feature type="signal peptide" evidence="4">
    <location>
        <begin position="1"/>
        <end position="23"/>
    </location>
</feature>
<proteinExistence type="evidence at transcript level"/>
<reference evidence="6" key="2">
    <citation type="journal article" date="2016" name="Insect Mol. Biol.">
        <title>Identification and expression profile of odorant-binding proteins in Halyomorpha halys (Hemiptera: Pentatomidae).</title>
        <authorList>
            <person name="Paula D.P."/>
            <person name="Togawa R.C."/>
            <person name="Costa M.M."/>
            <person name="Grynberg P."/>
            <person name="Martins N.F."/>
            <person name="Andow D.A."/>
        </authorList>
    </citation>
    <scope>NUCLEOTIDE SEQUENCE</scope>
</reference>
<keyword evidence="3" id="KW-0964">Secreted</keyword>
<comment type="subcellular location">
    <subcellularLocation>
        <location evidence="1">Secreted</location>
    </subcellularLocation>
</comment>
<dbReference type="Pfam" id="PF22651">
    <property type="entry name" value="OBP47_like"/>
    <property type="match status" value="1"/>
</dbReference>
<dbReference type="Gene3D" id="1.10.238.270">
    <property type="match status" value="1"/>
</dbReference>
<dbReference type="GO" id="GO:0005576">
    <property type="term" value="C:extracellular region"/>
    <property type="evidence" value="ECO:0007669"/>
    <property type="project" value="UniProtKB-SubCell"/>
</dbReference>
<dbReference type="AlphaFoldDB" id="A0A1N7TMV5"/>
<evidence type="ECO:0000256" key="3">
    <source>
        <dbReference type="ARBA" id="ARBA00022525"/>
    </source>
</evidence>
<feature type="domain" description="OBP47-like" evidence="5">
    <location>
        <begin position="60"/>
        <end position="183"/>
    </location>
</feature>
<dbReference type="PANTHER" id="PTHR21066:SF3">
    <property type="entry name" value="IP02236P"/>
    <property type="match status" value="1"/>
</dbReference>
<evidence type="ECO:0000259" key="5">
    <source>
        <dbReference type="Pfam" id="PF22651"/>
    </source>
</evidence>
<dbReference type="InterPro" id="IPR054577">
    <property type="entry name" value="OBP47-like_dom"/>
</dbReference>
<evidence type="ECO:0000256" key="4">
    <source>
        <dbReference type="SAM" id="SignalP"/>
    </source>
</evidence>
<evidence type="ECO:0000256" key="2">
    <source>
        <dbReference type="ARBA" id="ARBA00008098"/>
    </source>
</evidence>
<evidence type="ECO:0000256" key="1">
    <source>
        <dbReference type="ARBA" id="ARBA00004613"/>
    </source>
</evidence>
<dbReference type="InterPro" id="IPR052295">
    <property type="entry name" value="Odorant-binding_protein"/>
</dbReference>
<accession>A0A1N7TMV5</accession>
<sequence length="196" mass="21702">MHLYLAGICSLLISLEIVSVANGAATPDECNDTGGENTGMCCKHKREPESKEKQEEYENNMKNCFSKYFGDIQDPPPEDVKISLMECVGECFFNASGLLTPDLKLSQEKLNAKDDIVDPDPKWKAIDEAAVKSCFDKSVAEGNGSAKCKSGSFQFLRCVLRERFLNCPKDVWTDGDECNNYRKVVEKCPNVIPGVA</sequence>
<reference evidence="6" key="1">
    <citation type="submission" date="2015-10" db="EMBL/GenBank/DDBJ databases">
        <authorList>
            <person name="Gilbert D.G."/>
        </authorList>
    </citation>
    <scope>NUCLEOTIDE SEQUENCE</scope>
</reference>
<evidence type="ECO:0000313" key="6">
    <source>
        <dbReference type="EMBL" id="AOV87045.1"/>
    </source>
</evidence>
<dbReference type="OrthoDB" id="7730192at2759"/>
<protein>
    <submittedName>
        <fullName evidence="6">Odorant-binding protein 28</fullName>
    </submittedName>
</protein>
<feature type="chain" id="PRO_5012546364" evidence="4">
    <location>
        <begin position="24"/>
        <end position="196"/>
    </location>
</feature>
<keyword evidence="4" id="KW-0732">Signal</keyword>
<dbReference type="EMBL" id="KT875764">
    <property type="protein sequence ID" value="AOV87045.1"/>
    <property type="molecule type" value="mRNA"/>
</dbReference>
<dbReference type="PANTHER" id="PTHR21066">
    <property type="entry name" value="ODORANT-BINDING PROTEIN 59A-RELATED"/>
    <property type="match status" value="1"/>
</dbReference>
<comment type="similarity">
    <text evidence="2">Belongs to the PBP/GOBP family.</text>
</comment>